<feature type="transmembrane region" description="Helical" evidence="2">
    <location>
        <begin position="359"/>
        <end position="383"/>
    </location>
</feature>
<dbReference type="PRINTS" id="PR02060">
    <property type="entry name" value="WOLFFAMILY"/>
</dbReference>
<accession>A0A914NDB1</accession>
<feature type="transmembrane region" description="Helical" evidence="2">
    <location>
        <begin position="510"/>
        <end position="529"/>
    </location>
</feature>
<dbReference type="GO" id="GO:0055074">
    <property type="term" value="P:calcium ion homeostasis"/>
    <property type="evidence" value="ECO:0007669"/>
    <property type="project" value="TreeGrafter"/>
</dbReference>
<organism evidence="5 6">
    <name type="scientific">Meloidogyne incognita</name>
    <name type="common">Southern root-knot nematode worm</name>
    <name type="synonym">Oxyuris incognita</name>
    <dbReference type="NCBI Taxonomy" id="6306"/>
    <lineage>
        <taxon>Eukaryota</taxon>
        <taxon>Metazoa</taxon>
        <taxon>Ecdysozoa</taxon>
        <taxon>Nematoda</taxon>
        <taxon>Chromadorea</taxon>
        <taxon>Rhabditida</taxon>
        <taxon>Tylenchina</taxon>
        <taxon>Tylenchomorpha</taxon>
        <taxon>Tylenchoidea</taxon>
        <taxon>Meloidogynidae</taxon>
        <taxon>Meloidogyninae</taxon>
        <taxon>Meloidogyne</taxon>
        <taxon>Meloidogyne incognita group</taxon>
    </lineage>
</organism>
<keyword evidence="2" id="KW-0812">Transmembrane</keyword>
<name>A0A914NDB1_MELIC</name>
<feature type="region of interest" description="Disordered" evidence="1">
    <location>
        <begin position="1"/>
        <end position="40"/>
    </location>
</feature>
<dbReference type="WBParaSite" id="Minc3s05550g38412">
    <property type="protein sequence ID" value="Minc3s05550g38412"/>
    <property type="gene ID" value="Minc3s05550g38412"/>
</dbReference>
<feature type="compositionally biased region" description="Basic and acidic residues" evidence="1">
    <location>
        <begin position="16"/>
        <end position="28"/>
    </location>
</feature>
<proteinExistence type="predicted"/>
<dbReference type="GO" id="GO:0005789">
    <property type="term" value="C:endoplasmic reticulum membrane"/>
    <property type="evidence" value="ECO:0007669"/>
    <property type="project" value="TreeGrafter"/>
</dbReference>
<feature type="transmembrane region" description="Helical" evidence="2">
    <location>
        <begin position="267"/>
        <end position="284"/>
    </location>
</feature>
<sequence>MKGSKVFAKSTDSSDEEKRENRWKKDLPQSKFRRSGNERWSRDAAKRIFNVVKNQPNEKSARELLKSLKSSSADDEQKSAIDNFLHNVDINEYFIDRNEKKEEEILEKLIVAIEKEAEKKNDSKKGLGMLNSILDYLLEKLEQQWHTLFYALVPLHQVQTLVLICFVQLIGLNTIFNASPIILAHFSFASMIYFTLKIFRKQSSLNDKRAFWERFVHIFQNKSRNLSEDQGRNFKENIEKELLPESEEKITEINEEENLLIGSLSPYLNFFLSLFLFLFCIGISDKSVPNSLIFCGIALFFTGISFVELMSDGTFNFWGLTTILFANFISFLPVLSSKIKFSIGKRFIWRPFFSWKFGAFRLNFGLASLSLFVIPIILFLIALRKSRQYPSSNRFFVSFLKFLLPYIICLIWSNIAFTMVLVGFKQFSITNLLLAIALLSFIVLPNYIGATLACGILFSQIKRTIDFISLLKIIFTIIVFLLLIWSNKCYKIIIQKYKIKLFNFFNTKNVLILFFVYLLGSLTVISFLYQSPSSFDASSELTNLTWPQFENHCAMNGANQIHSQMHCSQMKGMAINWKGTVQSVRISDIDNSFETLLDYLPDSVAQAIRCFYDTDSTDEDAIPRDLHSNECSLAQHNHYTYELEVSGPYGEKFQISGNKGQLLLTAQHTFGEILRLLDEGDIIRFIAFFDSYPVFRYPPRLRLLQLECLICKKLNSDKHKHLRLTSVKSGRRKIWARLNNAFELLFNFVFAPFILLS</sequence>
<protein>
    <submittedName>
        <fullName evidence="6">Wolframin</fullName>
    </submittedName>
</protein>
<dbReference type="PANTHER" id="PTHR13098:SF3">
    <property type="entry name" value="WOLFRAMIN"/>
    <property type="match status" value="1"/>
</dbReference>
<keyword evidence="2" id="KW-1133">Transmembrane helix</keyword>
<keyword evidence="2" id="KW-0472">Membrane</keyword>
<dbReference type="InterPro" id="IPR045400">
    <property type="entry name" value="Wolframin_Cys-rich"/>
</dbReference>
<dbReference type="Pfam" id="PF20053">
    <property type="entry name" value="WC-rich"/>
    <property type="match status" value="1"/>
</dbReference>
<feature type="transmembrane region" description="Helical" evidence="2">
    <location>
        <begin position="290"/>
        <end position="310"/>
    </location>
</feature>
<feature type="transmembrane region" description="Helical" evidence="2">
    <location>
        <begin position="178"/>
        <end position="199"/>
    </location>
</feature>
<evidence type="ECO:0000259" key="3">
    <source>
        <dbReference type="Pfam" id="PF19913"/>
    </source>
</evidence>
<dbReference type="Pfam" id="PF19913">
    <property type="entry name" value="WCOB"/>
    <property type="match status" value="1"/>
</dbReference>
<feature type="transmembrane region" description="Helical" evidence="2">
    <location>
        <begin position="317"/>
        <end position="339"/>
    </location>
</feature>
<feature type="transmembrane region" description="Helical" evidence="2">
    <location>
        <begin position="395"/>
        <end position="420"/>
    </location>
</feature>
<dbReference type="InterPro" id="IPR026209">
    <property type="entry name" value="Wolframin_fam"/>
</dbReference>
<feature type="transmembrane region" description="Helical" evidence="2">
    <location>
        <begin position="432"/>
        <end position="458"/>
    </location>
</feature>
<evidence type="ECO:0000256" key="2">
    <source>
        <dbReference type="SAM" id="Phobius"/>
    </source>
</evidence>
<feature type="domain" description="Wolframin OB-fold" evidence="3">
    <location>
        <begin position="636"/>
        <end position="755"/>
    </location>
</feature>
<feature type="domain" description="Wolframin cysteine-rich" evidence="4">
    <location>
        <begin position="546"/>
        <end position="619"/>
    </location>
</feature>
<dbReference type="Proteomes" id="UP000887563">
    <property type="component" value="Unplaced"/>
</dbReference>
<evidence type="ECO:0000313" key="6">
    <source>
        <dbReference type="WBParaSite" id="Minc3s05550g38412"/>
    </source>
</evidence>
<keyword evidence="5" id="KW-1185">Reference proteome</keyword>
<evidence type="ECO:0000256" key="1">
    <source>
        <dbReference type="SAM" id="MobiDB-lite"/>
    </source>
</evidence>
<reference evidence="6" key="1">
    <citation type="submission" date="2022-11" db="UniProtKB">
        <authorList>
            <consortium name="WormBaseParasite"/>
        </authorList>
    </citation>
    <scope>IDENTIFICATION</scope>
</reference>
<dbReference type="GO" id="GO:0030968">
    <property type="term" value="P:endoplasmic reticulum unfolded protein response"/>
    <property type="evidence" value="ECO:0007669"/>
    <property type="project" value="TreeGrafter"/>
</dbReference>
<evidence type="ECO:0000313" key="5">
    <source>
        <dbReference type="Proteomes" id="UP000887563"/>
    </source>
</evidence>
<feature type="transmembrane region" description="Helical" evidence="2">
    <location>
        <begin position="148"/>
        <end position="172"/>
    </location>
</feature>
<dbReference type="InterPro" id="IPR045461">
    <property type="entry name" value="Wolframin_OB_fold"/>
</dbReference>
<evidence type="ECO:0000259" key="4">
    <source>
        <dbReference type="Pfam" id="PF20053"/>
    </source>
</evidence>
<dbReference type="AlphaFoldDB" id="A0A914NDB1"/>
<dbReference type="PANTHER" id="PTHR13098">
    <property type="entry name" value="WOLFRAMIN"/>
    <property type="match status" value="1"/>
</dbReference>
<feature type="transmembrane region" description="Helical" evidence="2">
    <location>
        <begin position="465"/>
        <end position="485"/>
    </location>
</feature>